<keyword evidence="1" id="KW-0812">Transmembrane</keyword>
<evidence type="ECO:0000313" key="3">
    <source>
        <dbReference type="Proteomes" id="UP000220246"/>
    </source>
</evidence>
<keyword evidence="1" id="KW-1133">Transmembrane helix</keyword>
<feature type="transmembrane region" description="Helical" evidence="1">
    <location>
        <begin position="45"/>
        <end position="63"/>
    </location>
</feature>
<feature type="transmembrane region" description="Helical" evidence="1">
    <location>
        <begin position="70"/>
        <end position="87"/>
    </location>
</feature>
<reference evidence="3" key="1">
    <citation type="submission" date="2017-09" db="EMBL/GenBank/DDBJ databases">
        <title>FDA dAtabase for Regulatory Grade micrObial Sequences (FDA-ARGOS): Supporting development and validation of Infectious Disease Dx tests.</title>
        <authorList>
            <person name="Minogue T."/>
            <person name="Wolcott M."/>
            <person name="Wasieloski L."/>
            <person name="Aguilar W."/>
            <person name="Moore D."/>
            <person name="Tallon L."/>
            <person name="Sadzewicz L."/>
            <person name="Ott S."/>
            <person name="Zhao X."/>
            <person name="Nagaraj S."/>
            <person name="Vavikolanu K."/>
            <person name="Aluvathingal J."/>
            <person name="Nadendla S."/>
            <person name="Sichtig H."/>
        </authorList>
    </citation>
    <scope>NUCLEOTIDE SEQUENCE [LARGE SCALE GENOMIC DNA]</scope>
    <source>
        <strain evidence="3">FDAARGOS_394</strain>
    </source>
</reference>
<dbReference type="EMBL" id="PDEA01000001">
    <property type="protein sequence ID" value="PEH89992.1"/>
    <property type="molecule type" value="Genomic_DNA"/>
</dbReference>
<feature type="transmembrane region" description="Helical" evidence="1">
    <location>
        <begin position="107"/>
        <end position="125"/>
    </location>
</feature>
<protein>
    <submittedName>
        <fullName evidence="2">Uncharacterized protein</fullName>
    </submittedName>
</protein>
<keyword evidence="1" id="KW-0472">Membrane</keyword>
<proteinExistence type="predicted"/>
<dbReference type="Proteomes" id="UP000220246">
    <property type="component" value="Unassembled WGS sequence"/>
</dbReference>
<organism evidence="2 3">
    <name type="scientific">Comamonas terrigena</name>
    <dbReference type="NCBI Taxonomy" id="32013"/>
    <lineage>
        <taxon>Bacteria</taxon>
        <taxon>Pseudomonadati</taxon>
        <taxon>Pseudomonadota</taxon>
        <taxon>Betaproteobacteria</taxon>
        <taxon>Burkholderiales</taxon>
        <taxon>Comamonadaceae</taxon>
        <taxon>Comamonas</taxon>
    </lineage>
</organism>
<name>A0A2A7UXI2_COMTR</name>
<gene>
    <name evidence="2" type="ORF">CRM82_16585</name>
</gene>
<comment type="caution">
    <text evidence="2">The sequence shown here is derived from an EMBL/GenBank/DDBJ whole genome shotgun (WGS) entry which is preliminary data.</text>
</comment>
<dbReference type="AlphaFoldDB" id="A0A2A7UXI2"/>
<accession>A0A2A7UXI2</accession>
<sequence length="135" mass="14782">MHWISRLFVSACYIARMRSKALPKSRQNATGLTGYLAGNYPLRTVFWGFGLGGGGACMLAMYALATHLPYMQATAWQFGLLYAFGWWRATWKSAGQYAGPLVWQRGAKAAVVATAVLTMGMAVHASRLNRIPFSG</sequence>
<evidence type="ECO:0000256" key="1">
    <source>
        <dbReference type="SAM" id="Phobius"/>
    </source>
</evidence>
<evidence type="ECO:0000313" key="2">
    <source>
        <dbReference type="EMBL" id="PEH89992.1"/>
    </source>
</evidence>
<keyword evidence="3" id="KW-1185">Reference proteome</keyword>